<proteinExistence type="predicted"/>
<keyword evidence="2" id="KW-1185">Reference proteome</keyword>
<dbReference type="EMBL" id="ML978070">
    <property type="protein sequence ID" value="KAF2014765.1"/>
    <property type="molecule type" value="Genomic_DNA"/>
</dbReference>
<evidence type="ECO:0000313" key="1">
    <source>
        <dbReference type="EMBL" id="KAF2014765.1"/>
    </source>
</evidence>
<protein>
    <submittedName>
        <fullName evidence="1">Uncharacterized protein</fullName>
    </submittedName>
</protein>
<name>A0A6A5XNB6_9PLEO</name>
<dbReference type="AlphaFoldDB" id="A0A6A5XNB6"/>
<dbReference type="GeneID" id="54279451"/>
<dbReference type="Proteomes" id="UP000799778">
    <property type="component" value="Unassembled WGS sequence"/>
</dbReference>
<reference evidence="1" key="1">
    <citation type="journal article" date="2020" name="Stud. Mycol.">
        <title>101 Dothideomycetes genomes: a test case for predicting lifestyles and emergence of pathogens.</title>
        <authorList>
            <person name="Haridas S."/>
            <person name="Albert R."/>
            <person name="Binder M."/>
            <person name="Bloem J."/>
            <person name="Labutti K."/>
            <person name="Salamov A."/>
            <person name="Andreopoulos B."/>
            <person name="Baker S."/>
            <person name="Barry K."/>
            <person name="Bills G."/>
            <person name="Bluhm B."/>
            <person name="Cannon C."/>
            <person name="Castanera R."/>
            <person name="Culley D."/>
            <person name="Daum C."/>
            <person name="Ezra D."/>
            <person name="Gonzalez J."/>
            <person name="Henrissat B."/>
            <person name="Kuo A."/>
            <person name="Liang C."/>
            <person name="Lipzen A."/>
            <person name="Lutzoni F."/>
            <person name="Magnuson J."/>
            <person name="Mondo S."/>
            <person name="Nolan M."/>
            <person name="Ohm R."/>
            <person name="Pangilinan J."/>
            <person name="Park H.-J."/>
            <person name="Ramirez L."/>
            <person name="Alfaro M."/>
            <person name="Sun H."/>
            <person name="Tritt A."/>
            <person name="Yoshinaga Y."/>
            <person name="Zwiers L.-H."/>
            <person name="Turgeon B."/>
            <person name="Goodwin S."/>
            <person name="Spatafora J."/>
            <person name="Crous P."/>
            <person name="Grigoriev I."/>
        </authorList>
    </citation>
    <scope>NUCLEOTIDE SEQUENCE</scope>
    <source>
        <strain evidence="1">CBS 175.79</strain>
    </source>
</reference>
<organism evidence="1 2">
    <name type="scientific">Aaosphaeria arxii CBS 175.79</name>
    <dbReference type="NCBI Taxonomy" id="1450172"/>
    <lineage>
        <taxon>Eukaryota</taxon>
        <taxon>Fungi</taxon>
        <taxon>Dikarya</taxon>
        <taxon>Ascomycota</taxon>
        <taxon>Pezizomycotina</taxon>
        <taxon>Dothideomycetes</taxon>
        <taxon>Pleosporomycetidae</taxon>
        <taxon>Pleosporales</taxon>
        <taxon>Pleosporales incertae sedis</taxon>
        <taxon>Aaosphaeria</taxon>
    </lineage>
</organism>
<sequence>MVGWSAGWLVDLTDWLATWLVGWLVRWIMDGSMDRHTSGYSQSFTHDSVVNCVLLYLFPTRPKPFTLSSIHAYLPQNIFDPLSPSFHSLPFTLNQSIDQPTDQPSTKVNHILLRLLPLSLFSFILHYHYHYHRDYIYQV</sequence>
<accession>A0A6A5XNB6</accession>
<dbReference type="RefSeq" id="XP_033383104.1">
    <property type="nucleotide sequence ID" value="XM_033522054.1"/>
</dbReference>
<evidence type="ECO:0000313" key="2">
    <source>
        <dbReference type="Proteomes" id="UP000799778"/>
    </source>
</evidence>
<gene>
    <name evidence="1" type="ORF">BU24DRAFT_221100</name>
</gene>